<name>A0A7R9ABL0_9CRUS</name>
<dbReference type="AlphaFoldDB" id="A0A7R9ABL0"/>
<dbReference type="EMBL" id="CAJPEV010003187">
    <property type="protein sequence ID" value="CAG0899159.1"/>
    <property type="molecule type" value="Genomic_DNA"/>
</dbReference>
<evidence type="ECO:0000313" key="2">
    <source>
        <dbReference type="Proteomes" id="UP000677054"/>
    </source>
</evidence>
<gene>
    <name evidence="1" type="ORF">DSTB1V02_LOCUS10741</name>
</gene>
<organism evidence="1">
    <name type="scientific">Darwinula stevensoni</name>
    <dbReference type="NCBI Taxonomy" id="69355"/>
    <lineage>
        <taxon>Eukaryota</taxon>
        <taxon>Metazoa</taxon>
        <taxon>Ecdysozoa</taxon>
        <taxon>Arthropoda</taxon>
        <taxon>Crustacea</taxon>
        <taxon>Oligostraca</taxon>
        <taxon>Ostracoda</taxon>
        <taxon>Podocopa</taxon>
        <taxon>Podocopida</taxon>
        <taxon>Darwinulocopina</taxon>
        <taxon>Darwinuloidea</taxon>
        <taxon>Darwinulidae</taxon>
        <taxon>Darwinula</taxon>
    </lineage>
</organism>
<protein>
    <submittedName>
        <fullName evidence="1">Uncharacterized protein</fullName>
    </submittedName>
</protein>
<evidence type="ECO:0000313" key="1">
    <source>
        <dbReference type="EMBL" id="CAD7250972.1"/>
    </source>
</evidence>
<keyword evidence="2" id="KW-1185">Reference proteome</keyword>
<accession>A0A7R9ABL0</accession>
<dbReference type="EMBL" id="LR902704">
    <property type="protein sequence ID" value="CAD7250972.1"/>
    <property type="molecule type" value="Genomic_DNA"/>
</dbReference>
<reference evidence="1" key="1">
    <citation type="submission" date="2020-11" db="EMBL/GenBank/DDBJ databases">
        <authorList>
            <person name="Tran Van P."/>
        </authorList>
    </citation>
    <scope>NUCLEOTIDE SEQUENCE</scope>
</reference>
<dbReference type="Proteomes" id="UP000677054">
    <property type="component" value="Unassembled WGS sequence"/>
</dbReference>
<sequence>MDGAGCYGALLKRRVSIKNPDLPSRLGFAVKNALSSGSLRSAMTTCRQSTTTTTTTGNPNGDSVLGGGLQREILGFYHKLYYANNTAAKNVALSISAYFPYLLQQEAAAKLCVMTQLGFVQDSLFSLPNILSFYTTSTIFTTAVTSCVTNANAVTGDISAKARDSTYLRMQIMHSHFDCMKLQ</sequence>
<proteinExistence type="predicted"/>